<organism evidence="1 2">
    <name type="scientific">Novipirellula herctigrandis</name>
    <dbReference type="NCBI Taxonomy" id="2527986"/>
    <lineage>
        <taxon>Bacteria</taxon>
        <taxon>Pseudomonadati</taxon>
        <taxon>Planctomycetota</taxon>
        <taxon>Planctomycetia</taxon>
        <taxon>Pirellulales</taxon>
        <taxon>Pirellulaceae</taxon>
        <taxon>Novipirellula</taxon>
    </lineage>
</organism>
<dbReference type="AlphaFoldDB" id="A0A5C5YXJ2"/>
<evidence type="ECO:0000313" key="1">
    <source>
        <dbReference type="EMBL" id="TWT79263.1"/>
    </source>
</evidence>
<gene>
    <name evidence="1" type="ORF">CA13_06610</name>
</gene>
<accession>A0A5C5YXJ2</accession>
<comment type="caution">
    <text evidence="1">The sequence shown here is derived from an EMBL/GenBank/DDBJ whole genome shotgun (WGS) entry which is preliminary data.</text>
</comment>
<reference evidence="1 2" key="1">
    <citation type="submission" date="2019-02" db="EMBL/GenBank/DDBJ databases">
        <title>Deep-cultivation of Planctomycetes and their phenomic and genomic characterization uncovers novel biology.</title>
        <authorList>
            <person name="Wiegand S."/>
            <person name="Jogler M."/>
            <person name="Boedeker C."/>
            <person name="Pinto D."/>
            <person name="Vollmers J."/>
            <person name="Rivas-Marin E."/>
            <person name="Kohn T."/>
            <person name="Peeters S.H."/>
            <person name="Heuer A."/>
            <person name="Rast P."/>
            <person name="Oberbeckmann S."/>
            <person name="Bunk B."/>
            <person name="Jeske O."/>
            <person name="Meyerdierks A."/>
            <person name="Storesund J.E."/>
            <person name="Kallscheuer N."/>
            <person name="Luecker S."/>
            <person name="Lage O.M."/>
            <person name="Pohl T."/>
            <person name="Merkel B.J."/>
            <person name="Hornburger P."/>
            <person name="Mueller R.-W."/>
            <person name="Bruemmer F."/>
            <person name="Labrenz M."/>
            <person name="Spormann A.M."/>
            <person name="Op Den Camp H."/>
            <person name="Overmann J."/>
            <person name="Amann R."/>
            <person name="Jetten M.S.M."/>
            <person name="Mascher T."/>
            <person name="Medema M.H."/>
            <person name="Devos D.P."/>
            <person name="Kaster A.-K."/>
            <person name="Ovreas L."/>
            <person name="Rohde M."/>
            <person name="Galperin M.Y."/>
            <person name="Jogler C."/>
        </authorList>
    </citation>
    <scope>NUCLEOTIDE SEQUENCE [LARGE SCALE GENOMIC DNA]</scope>
    <source>
        <strain evidence="1 2">CA13</strain>
    </source>
</reference>
<keyword evidence="2" id="KW-1185">Reference proteome</keyword>
<dbReference type="EMBL" id="SJPJ01000001">
    <property type="protein sequence ID" value="TWT79263.1"/>
    <property type="molecule type" value="Genomic_DNA"/>
</dbReference>
<name>A0A5C5YXJ2_9BACT</name>
<protein>
    <submittedName>
        <fullName evidence="1">Uncharacterized protein</fullName>
    </submittedName>
</protein>
<evidence type="ECO:0000313" key="2">
    <source>
        <dbReference type="Proteomes" id="UP000315010"/>
    </source>
</evidence>
<proteinExistence type="predicted"/>
<sequence length="153" mass="17488">MSTETDRNVQVVRNSYNSCSTLCNFNLPWKASLLRFHGIFTQKTLAFTRRPTNFRNSVNRIRSARPSESSRFQIATTCLTYSHAVSPFPAYARGRIDDAGFPRNRYRPDLAWRAIFLNARPLARFVLIRDEDVRAVLLTPPLVLTTLAVHATT</sequence>
<dbReference type="Proteomes" id="UP000315010">
    <property type="component" value="Unassembled WGS sequence"/>
</dbReference>